<dbReference type="Gene3D" id="3.30.70.360">
    <property type="match status" value="1"/>
</dbReference>
<comment type="caution">
    <text evidence="2">The sequence shown here is derived from an EMBL/GenBank/DDBJ whole genome shotgun (WGS) entry which is preliminary data.</text>
</comment>
<dbReference type="PANTHER" id="PTHR30575:SF0">
    <property type="entry name" value="XAA-ARG DIPEPTIDASE"/>
    <property type="match status" value="1"/>
</dbReference>
<dbReference type="InterPro" id="IPR002933">
    <property type="entry name" value="Peptidase_M20"/>
</dbReference>
<dbReference type="InterPro" id="IPR036264">
    <property type="entry name" value="Bact_exopeptidase_dim_dom"/>
</dbReference>
<proteinExistence type="predicted"/>
<dbReference type="Gene3D" id="3.40.630.10">
    <property type="entry name" value="Zn peptidases"/>
    <property type="match status" value="1"/>
</dbReference>
<name>A0A645BJG1_9ZZZZ</name>
<dbReference type="GO" id="GO:0016805">
    <property type="term" value="F:dipeptidase activity"/>
    <property type="evidence" value="ECO:0007669"/>
    <property type="project" value="TreeGrafter"/>
</dbReference>
<dbReference type="Pfam" id="PF07687">
    <property type="entry name" value="M20_dimer"/>
    <property type="match status" value="1"/>
</dbReference>
<dbReference type="Pfam" id="PF01546">
    <property type="entry name" value="Peptidase_M20"/>
    <property type="match status" value="1"/>
</dbReference>
<dbReference type="GO" id="GO:0071713">
    <property type="term" value="F:para-aminobenzoyl-glutamate hydrolase activity"/>
    <property type="evidence" value="ECO:0007669"/>
    <property type="project" value="TreeGrafter"/>
</dbReference>
<dbReference type="GO" id="GO:0046657">
    <property type="term" value="P:folic acid catabolic process"/>
    <property type="evidence" value="ECO:0007669"/>
    <property type="project" value="TreeGrafter"/>
</dbReference>
<dbReference type="EMBL" id="VSSQ01020490">
    <property type="protein sequence ID" value="MPM65392.1"/>
    <property type="molecule type" value="Genomic_DNA"/>
</dbReference>
<dbReference type="SUPFAM" id="SSF53187">
    <property type="entry name" value="Zn-dependent exopeptidases"/>
    <property type="match status" value="1"/>
</dbReference>
<evidence type="ECO:0000313" key="2">
    <source>
        <dbReference type="EMBL" id="MPM65392.1"/>
    </source>
</evidence>
<sequence>MAVLGEMDAVTCVEHPYADPMTGAAHACGHHAQIAAMIGCGLGLKQAGIMDHLDGDVMLFAVPAEEYVEITYRNRLREEGKIGYLGGKAELIRQGAFDDVDMAMMIHLSTDNDGSRSAHVGGTSNGFIGKMIRYIGREAHAAGAPHEGVNALNAAMLAVMAVNAQRETFRDEDYVRFHPIITKGGDLVNIVPADVRMESYVRARTLEAMVDANAKVNRALKAGADAVGADIEINDLPGFMPMINEQKMTDLFSANAASLIGQQGIKQLHHHAASTDMGDLAHIMPVIHPWIGGVTGAAHTRDFKVIDPEMAYIISAQCMAMTVIDLLTDKAAAADDVLNTFTPKMTKAEYLAFMDGISGNK</sequence>
<dbReference type="InterPro" id="IPR011650">
    <property type="entry name" value="Peptidase_M20_dimer"/>
</dbReference>
<dbReference type="PANTHER" id="PTHR30575">
    <property type="entry name" value="PEPTIDASE M20"/>
    <property type="match status" value="1"/>
</dbReference>
<organism evidence="2">
    <name type="scientific">bioreactor metagenome</name>
    <dbReference type="NCBI Taxonomy" id="1076179"/>
    <lineage>
        <taxon>unclassified sequences</taxon>
        <taxon>metagenomes</taxon>
        <taxon>ecological metagenomes</taxon>
    </lineage>
</organism>
<reference evidence="2" key="1">
    <citation type="submission" date="2019-08" db="EMBL/GenBank/DDBJ databases">
        <authorList>
            <person name="Kucharzyk K."/>
            <person name="Murdoch R.W."/>
            <person name="Higgins S."/>
            <person name="Loffler F."/>
        </authorList>
    </citation>
    <scope>NUCLEOTIDE SEQUENCE</scope>
</reference>
<gene>
    <name evidence="2" type="ORF">SDC9_112288</name>
</gene>
<dbReference type="AlphaFoldDB" id="A0A645BJG1"/>
<feature type="domain" description="Peptidase M20 dimerisation" evidence="1">
    <location>
        <begin position="126"/>
        <end position="223"/>
    </location>
</feature>
<evidence type="ECO:0000259" key="1">
    <source>
        <dbReference type="Pfam" id="PF07687"/>
    </source>
</evidence>
<accession>A0A645BJG1</accession>
<dbReference type="GO" id="GO:0005737">
    <property type="term" value="C:cytoplasm"/>
    <property type="evidence" value="ECO:0007669"/>
    <property type="project" value="TreeGrafter"/>
</dbReference>
<protein>
    <recommendedName>
        <fullName evidence="1">Peptidase M20 dimerisation domain-containing protein</fullName>
    </recommendedName>
</protein>
<dbReference type="InterPro" id="IPR052030">
    <property type="entry name" value="Peptidase_M20/M20A_hydrolases"/>
</dbReference>
<dbReference type="SUPFAM" id="SSF55031">
    <property type="entry name" value="Bacterial exopeptidase dimerisation domain"/>
    <property type="match status" value="1"/>
</dbReference>